<dbReference type="SUPFAM" id="SSF75005">
    <property type="entry name" value="Arabinanase/levansucrase/invertase"/>
    <property type="match status" value="1"/>
</dbReference>
<dbReference type="PANTHER" id="PTHR42812:SF14">
    <property type="entry name" value="SECRETED PROTEIN"/>
    <property type="match status" value="1"/>
</dbReference>
<dbReference type="SUPFAM" id="SSF51445">
    <property type="entry name" value="(Trans)glycosidases"/>
    <property type="match status" value="1"/>
</dbReference>
<accession>A0A5C5X751</accession>
<dbReference type="RefSeq" id="WP_197440936.1">
    <property type="nucleotide sequence ID" value="NZ_SIHI01000001.1"/>
</dbReference>
<keyword evidence="4" id="KW-0732">Signal</keyword>
<evidence type="ECO:0000259" key="5">
    <source>
        <dbReference type="Pfam" id="PF00150"/>
    </source>
</evidence>
<dbReference type="GO" id="GO:0000272">
    <property type="term" value="P:polysaccharide catabolic process"/>
    <property type="evidence" value="ECO:0007669"/>
    <property type="project" value="InterPro"/>
</dbReference>
<dbReference type="InterPro" id="IPR023296">
    <property type="entry name" value="Glyco_hydro_beta-prop_sf"/>
</dbReference>
<evidence type="ECO:0000256" key="4">
    <source>
        <dbReference type="SAM" id="SignalP"/>
    </source>
</evidence>
<feature type="chain" id="PRO_5023115279" evidence="4">
    <location>
        <begin position="21"/>
        <end position="752"/>
    </location>
</feature>
<dbReference type="InterPro" id="IPR018087">
    <property type="entry name" value="Glyco_hydro_5_CS"/>
</dbReference>
<feature type="signal peptide" evidence="4">
    <location>
        <begin position="1"/>
        <end position="20"/>
    </location>
</feature>
<dbReference type="EMBL" id="SIHI01000001">
    <property type="protein sequence ID" value="TWT58083.1"/>
    <property type="molecule type" value="Genomic_DNA"/>
</dbReference>
<evidence type="ECO:0000256" key="3">
    <source>
        <dbReference type="ARBA" id="ARBA00023295"/>
    </source>
</evidence>
<dbReference type="Proteomes" id="UP000317243">
    <property type="component" value="Unassembled WGS sequence"/>
</dbReference>
<dbReference type="PROSITE" id="PS00659">
    <property type="entry name" value="GLYCOSYL_HYDROL_F5"/>
    <property type="match status" value="1"/>
</dbReference>
<dbReference type="InterPro" id="IPR006710">
    <property type="entry name" value="Glyco_hydro_43"/>
</dbReference>
<name>A0A5C5X751_9PLAN</name>
<reference evidence="6 7" key="1">
    <citation type="submission" date="2019-02" db="EMBL/GenBank/DDBJ databases">
        <title>Deep-cultivation of Planctomycetes and their phenomic and genomic characterization uncovers novel biology.</title>
        <authorList>
            <person name="Wiegand S."/>
            <person name="Jogler M."/>
            <person name="Boedeker C."/>
            <person name="Pinto D."/>
            <person name="Vollmers J."/>
            <person name="Rivas-Marin E."/>
            <person name="Kohn T."/>
            <person name="Peeters S.H."/>
            <person name="Heuer A."/>
            <person name="Rast P."/>
            <person name="Oberbeckmann S."/>
            <person name="Bunk B."/>
            <person name="Jeske O."/>
            <person name="Meyerdierks A."/>
            <person name="Storesund J.E."/>
            <person name="Kallscheuer N."/>
            <person name="Luecker S."/>
            <person name="Lage O.M."/>
            <person name="Pohl T."/>
            <person name="Merkel B.J."/>
            <person name="Hornburger P."/>
            <person name="Mueller R.-W."/>
            <person name="Bruemmer F."/>
            <person name="Labrenz M."/>
            <person name="Spormann A.M."/>
            <person name="Op Den Camp H."/>
            <person name="Overmann J."/>
            <person name="Amann R."/>
            <person name="Jetten M.S.M."/>
            <person name="Mascher T."/>
            <person name="Medema M.H."/>
            <person name="Devos D.P."/>
            <person name="Kaster A.-K."/>
            <person name="Ovreas L."/>
            <person name="Rohde M."/>
            <person name="Galperin M.Y."/>
            <person name="Jogler C."/>
        </authorList>
    </citation>
    <scope>NUCLEOTIDE SEQUENCE [LARGE SCALE GENOMIC DNA]</scope>
    <source>
        <strain evidence="6 7">KOR42</strain>
    </source>
</reference>
<organism evidence="6 7">
    <name type="scientific">Thalassoglobus neptunius</name>
    <dbReference type="NCBI Taxonomy" id="1938619"/>
    <lineage>
        <taxon>Bacteria</taxon>
        <taxon>Pseudomonadati</taxon>
        <taxon>Planctomycetota</taxon>
        <taxon>Planctomycetia</taxon>
        <taxon>Planctomycetales</taxon>
        <taxon>Planctomycetaceae</taxon>
        <taxon>Thalassoglobus</taxon>
    </lineage>
</organism>
<dbReference type="InterPro" id="IPR017853">
    <property type="entry name" value="GH"/>
</dbReference>
<proteinExistence type="inferred from homology"/>
<dbReference type="GO" id="GO:0004553">
    <property type="term" value="F:hydrolase activity, hydrolyzing O-glycosyl compounds"/>
    <property type="evidence" value="ECO:0007669"/>
    <property type="project" value="InterPro"/>
</dbReference>
<dbReference type="Gene3D" id="3.20.20.80">
    <property type="entry name" value="Glycosidases"/>
    <property type="match status" value="1"/>
</dbReference>
<dbReference type="PANTHER" id="PTHR42812">
    <property type="entry name" value="BETA-XYLOSIDASE"/>
    <property type="match status" value="1"/>
</dbReference>
<evidence type="ECO:0000313" key="6">
    <source>
        <dbReference type="EMBL" id="TWT58083.1"/>
    </source>
</evidence>
<keyword evidence="7" id="KW-1185">Reference proteome</keyword>
<dbReference type="Pfam" id="PF04616">
    <property type="entry name" value="Glyco_hydro_43"/>
    <property type="match status" value="1"/>
</dbReference>
<evidence type="ECO:0000256" key="2">
    <source>
        <dbReference type="ARBA" id="ARBA00022801"/>
    </source>
</evidence>
<dbReference type="InterPro" id="IPR001547">
    <property type="entry name" value="Glyco_hydro_5"/>
</dbReference>
<gene>
    <name evidence="6" type="ORF">KOR42_14540</name>
</gene>
<dbReference type="Gene3D" id="2.115.10.20">
    <property type="entry name" value="Glycosyl hydrolase domain, family 43"/>
    <property type="match status" value="1"/>
</dbReference>
<comment type="caution">
    <text evidence="6">The sequence shown here is derived from an EMBL/GenBank/DDBJ whole genome shotgun (WGS) entry which is preliminary data.</text>
</comment>
<dbReference type="AlphaFoldDB" id="A0A5C5X751"/>
<dbReference type="Pfam" id="PF00150">
    <property type="entry name" value="Cellulase"/>
    <property type="match status" value="1"/>
</dbReference>
<protein>
    <submittedName>
        <fullName evidence="6">Glycosyl hydrolases family 43</fullName>
    </submittedName>
</protein>
<feature type="domain" description="Glycoside hydrolase family 5" evidence="5">
    <location>
        <begin position="90"/>
        <end position="333"/>
    </location>
</feature>
<dbReference type="InterPro" id="IPR051795">
    <property type="entry name" value="Glycosyl_Hydrlase_43"/>
</dbReference>
<sequence precursor="true">MKNFALSLAFLLTWANFAFAQQPAAPSITEFSDQPGRWSAERANEWYDSVAWPVGANFVPSTAINQLEMWQAETFDPETIDRELGWAAAIGMNSMRVFLHDLAWKADPEGFFQRFDKYLEIADSHGISTMMVIFDGVWHPYPELGKQPDPTPGLHNSGWVQSPGRKLLEDSSLQDSLKPYVQAVMRRYKDDSRILLWDLFNEPDNNVANSYGVDGTKQELPPEEKARRAEELLRKTFEWAREVNPSQPLTCGVWAGNYLEAPSSIQRFSIEASDVTSFHTYAGPKETQRLTQGLLQLGRPVFCTEYMARGNKSTFEAILPIIHKNRVGAYNWGLVDGKSQTIYPWDSWNKPYTQEPNLWHHDVFRKDGTPYSAAEVKVIQSLTRQPPTQQSQPPKIQDVPERDVLESKLKDHNEAVFVKQGWIRDPFITLGPDGYYYLTGTTPLPDDPRQHLDPYNTGLGNLSLVGWKAQVWRSRDLIDWETLGTPFTLKSGVWFQRQPKKFQNTPESEWRLRAPELHWIGDRWALIHTSPSPVAGANLSLSEGAEVSGPWSNPMGVSIRKRHDPSLSQDDDETWWMIWGATSIAPIKPDWSGFQKKPTRIGPSGETSKMGHEGCLLHKIGDKYVLFGTGWSTGVMRHGSYNLYYATSDDIEGPYSERQFVGRFLGHGTPFQDHQGRWWCTAFFNANRPPLSSEGIETTDLGRTAQTINEQGVTLVPLDVQIRDDGEVFIRAKAPGYSTPGPDEAQQFQLDN</sequence>
<evidence type="ECO:0000313" key="7">
    <source>
        <dbReference type="Proteomes" id="UP000317243"/>
    </source>
</evidence>
<keyword evidence="2 6" id="KW-0378">Hydrolase</keyword>
<comment type="similarity">
    <text evidence="1">Belongs to the glycosyl hydrolase 43 family.</text>
</comment>
<keyword evidence="3" id="KW-0326">Glycosidase</keyword>
<evidence type="ECO:0000256" key="1">
    <source>
        <dbReference type="ARBA" id="ARBA00009865"/>
    </source>
</evidence>
<dbReference type="CDD" id="cd08986">
    <property type="entry name" value="GH43-like"/>
    <property type="match status" value="1"/>
</dbReference>